<accession>A0A810PYA7</accession>
<dbReference type="InterPro" id="IPR036868">
    <property type="entry name" value="TusA-like_sf"/>
</dbReference>
<organism evidence="2 3">
    <name type="scientific">Vescimonas coprocola</name>
    <dbReference type="NCBI Taxonomy" id="2714355"/>
    <lineage>
        <taxon>Bacteria</taxon>
        <taxon>Bacillati</taxon>
        <taxon>Bacillota</taxon>
        <taxon>Clostridia</taxon>
        <taxon>Eubacteriales</taxon>
        <taxon>Oscillospiraceae</taxon>
        <taxon>Vescimonas</taxon>
    </lineage>
</organism>
<dbReference type="Proteomes" id="UP000681035">
    <property type="component" value="Chromosome"/>
</dbReference>
<name>A0A810PYA7_9FIRM</name>
<dbReference type="Pfam" id="PF01206">
    <property type="entry name" value="TusA"/>
    <property type="match status" value="1"/>
</dbReference>
<evidence type="ECO:0000313" key="3">
    <source>
        <dbReference type="Proteomes" id="UP000681035"/>
    </source>
</evidence>
<reference evidence="2" key="1">
    <citation type="submission" date="2020-09" db="EMBL/GenBank/DDBJ databases">
        <title>New species isolated from human feces.</title>
        <authorList>
            <person name="Kitahara M."/>
            <person name="Shigeno Y."/>
            <person name="Shime M."/>
            <person name="Matsumoto Y."/>
            <person name="Nakamura S."/>
            <person name="Motooka D."/>
            <person name="Fukuoka S."/>
            <person name="Nishikawa H."/>
            <person name="Benno Y."/>
        </authorList>
    </citation>
    <scope>NUCLEOTIDE SEQUENCE</scope>
    <source>
        <strain evidence="2">MM50</strain>
    </source>
</reference>
<dbReference type="RefSeq" id="WP_021859080.1">
    <property type="nucleotide sequence ID" value="NZ_AP023418.1"/>
</dbReference>
<evidence type="ECO:0000313" key="2">
    <source>
        <dbReference type="EMBL" id="BCK81098.1"/>
    </source>
</evidence>
<protein>
    <recommendedName>
        <fullName evidence="1">UPF0033 domain-containing protein</fullName>
    </recommendedName>
</protein>
<proteinExistence type="predicted"/>
<dbReference type="KEGG" id="vcop:MM50RIKEN_08610"/>
<gene>
    <name evidence="2" type="ORF">MM50RIKEN_08610</name>
</gene>
<keyword evidence="3" id="KW-1185">Reference proteome</keyword>
<dbReference type="AlphaFoldDB" id="A0A810PYA7"/>
<dbReference type="InterPro" id="IPR001455">
    <property type="entry name" value="TusA-like"/>
</dbReference>
<dbReference type="Gene3D" id="3.30.110.40">
    <property type="entry name" value="TusA-like domain"/>
    <property type="match status" value="1"/>
</dbReference>
<dbReference type="EMBL" id="AP023418">
    <property type="protein sequence ID" value="BCK81098.1"/>
    <property type="molecule type" value="Genomic_DNA"/>
</dbReference>
<feature type="domain" description="UPF0033" evidence="1">
    <location>
        <begin position="2"/>
        <end position="66"/>
    </location>
</feature>
<evidence type="ECO:0000259" key="1">
    <source>
        <dbReference type="Pfam" id="PF01206"/>
    </source>
</evidence>
<dbReference type="SUPFAM" id="SSF64307">
    <property type="entry name" value="SirA-like"/>
    <property type="match status" value="1"/>
</dbReference>
<sequence length="66" mass="7245">MIDARGQLCPMPVIMVQKAAKENPAEIQVLVDDPCAVDNITRFAGNNGYQITSAPQGEDYLLILRK</sequence>